<proteinExistence type="predicted"/>
<accession>A0A446CU31</accession>
<dbReference type="EMBL" id="UFQC01000029">
    <property type="protein sequence ID" value="SSW71384.1"/>
    <property type="molecule type" value="Genomic_DNA"/>
</dbReference>
<dbReference type="GO" id="GO:0016740">
    <property type="term" value="F:transferase activity"/>
    <property type="evidence" value="ECO:0007669"/>
    <property type="project" value="UniProtKB-KW"/>
</dbReference>
<dbReference type="PANTHER" id="PTHR48228">
    <property type="entry name" value="SUCCINYL-COA--D-CITRAMALATE COA-TRANSFERASE"/>
    <property type="match status" value="1"/>
</dbReference>
<dbReference type="InterPro" id="IPR050509">
    <property type="entry name" value="CoA-transferase_III"/>
</dbReference>
<dbReference type="OrthoDB" id="5294844at2"/>
<dbReference type="Proteomes" id="UP000289465">
    <property type="component" value="Unassembled WGS sequence"/>
</dbReference>
<dbReference type="PANTHER" id="PTHR48228:SF5">
    <property type="entry name" value="ALPHA-METHYLACYL-COA RACEMASE"/>
    <property type="match status" value="1"/>
</dbReference>
<dbReference type="EC" id="2.8.3.19" evidence="1"/>
<dbReference type="Pfam" id="PF02515">
    <property type="entry name" value="CoA_transf_3"/>
    <property type="match status" value="1"/>
</dbReference>
<gene>
    <name evidence="1" type="primary">yfdE_14</name>
    <name evidence="1" type="ORF">AVE30378_04543</name>
</gene>
<reference evidence="1 2" key="1">
    <citation type="submission" date="2018-07" db="EMBL/GenBank/DDBJ databases">
        <authorList>
            <person name="Peeters C."/>
        </authorList>
    </citation>
    <scope>NUCLEOTIDE SEQUENCE [LARGE SCALE GENOMIC DNA]</scope>
    <source>
        <strain evidence="1 2">LMG 30378</strain>
    </source>
</reference>
<dbReference type="InterPro" id="IPR044855">
    <property type="entry name" value="CoA-Trfase_III_dom3_sf"/>
</dbReference>
<organism evidence="1 2">
    <name type="scientific">Achromobacter veterisilvae</name>
    <dbReference type="NCBI Taxonomy" id="2069367"/>
    <lineage>
        <taxon>Bacteria</taxon>
        <taxon>Pseudomonadati</taxon>
        <taxon>Pseudomonadota</taxon>
        <taxon>Betaproteobacteria</taxon>
        <taxon>Burkholderiales</taxon>
        <taxon>Alcaligenaceae</taxon>
        <taxon>Achromobacter</taxon>
    </lineage>
</organism>
<keyword evidence="1" id="KW-0808">Transferase</keyword>
<dbReference type="AlphaFoldDB" id="A0A446CU31"/>
<dbReference type="Gene3D" id="3.40.50.10540">
    <property type="entry name" value="Crotonobetainyl-coa:carnitine coa-transferase, domain 1"/>
    <property type="match status" value="1"/>
</dbReference>
<dbReference type="InterPro" id="IPR003673">
    <property type="entry name" value="CoA-Trfase_fam_III"/>
</dbReference>
<dbReference type="RefSeq" id="WP_129243804.1">
    <property type="nucleotide sequence ID" value="NZ_UFQC01000029.1"/>
</dbReference>
<dbReference type="SUPFAM" id="SSF89796">
    <property type="entry name" value="CoA-transferase family III (CaiB/BaiF)"/>
    <property type="match status" value="1"/>
</dbReference>
<dbReference type="Gene3D" id="3.30.1540.10">
    <property type="entry name" value="formyl-coa transferase, domain 3"/>
    <property type="match status" value="1"/>
</dbReference>
<evidence type="ECO:0000313" key="2">
    <source>
        <dbReference type="Proteomes" id="UP000289465"/>
    </source>
</evidence>
<name>A0A446CU31_9BURK</name>
<sequence length="376" mass="40090">MAGPLNGFTVVEMAGIGPSPFCAMMLADMGADVIRIDRLTPGFLGGGATIIDRGRRTIALDIKKPGAADVVLRLLDKADALLEGFRPGVMERLGLGPEACLARNPRLVYGRMTGWGQDGPLAQAAGHDLNYIALTGALHAMGQAGHPPAPPLHLVGDMGGGAMMLAFGVLCGLLEAGRTGKGQVVDAAICDGASLLASAYHGKLRSGDWINRRQSNMLDGGAHFYGCYTCADGRYVSIGAIEPQFYRQLLELCGIEDPDFERQWDRAQWPLLRGKLERLIASRTRDQWCALLEGTDACFAPVLDFEEAPRHPHNQARGGFIETGGVVHPAPAPRFSRTPGQARPVPAPGEHTETLLAELGFADADIRALRERGAIA</sequence>
<evidence type="ECO:0000313" key="1">
    <source>
        <dbReference type="EMBL" id="SSW71384.1"/>
    </source>
</evidence>
<dbReference type="InterPro" id="IPR023606">
    <property type="entry name" value="CoA-Trfase_III_dom_1_sf"/>
</dbReference>
<protein>
    <submittedName>
        <fullName evidence="1">Acetyl-CoA:oxalate CoA-transferase</fullName>
        <ecNumber evidence="1">2.8.3.19</ecNumber>
    </submittedName>
</protein>